<dbReference type="GO" id="GO:0005829">
    <property type="term" value="C:cytosol"/>
    <property type="evidence" value="ECO:0007669"/>
    <property type="project" value="TreeGrafter"/>
</dbReference>
<evidence type="ECO:0000256" key="1">
    <source>
        <dbReference type="ARBA" id="ARBA00023125"/>
    </source>
</evidence>
<evidence type="ECO:0000313" key="2">
    <source>
        <dbReference type="EMBL" id="OJI95690.1"/>
    </source>
</evidence>
<dbReference type="SUPFAM" id="SSF46785">
    <property type="entry name" value="Winged helix' DNA-binding domain"/>
    <property type="match status" value="1"/>
</dbReference>
<dbReference type="Gene3D" id="1.10.10.10">
    <property type="entry name" value="Winged helix-like DNA-binding domain superfamily/Winged helix DNA-binding domain"/>
    <property type="match status" value="1"/>
</dbReference>
<dbReference type="AlphaFoldDB" id="A0A1L9P2C1"/>
<gene>
    <name evidence="2" type="primary">nsrR_1</name>
    <name evidence="2" type="ORF">PFRI_00540</name>
</gene>
<name>A0A1L9P2C1_9RHOB</name>
<keyword evidence="3" id="KW-1185">Reference proteome</keyword>
<dbReference type="InterPro" id="IPR000944">
    <property type="entry name" value="Tscrpt_reg_Rrf2"/>
</dbReference>
<evidence type="ECO:0000313" key="3">
    <source>
        <dbReference type="Proteomes" id="UP000184514"/>
    </source>
</evidence>
<comment type="caution">
    <text evidence="2">The sequence shown here is derived from an EMBL/GenBank/DDBJ whole genome shotgun (WGS) entry which is preliminary data.</text>
</comment>
<accession>A0A1L9P2C1</accession>
<dbReference type="PROSITE" id="PS51197">
    <property type="entry name" value="HTH_RRF2_2"/>
    <property type="match status" value="1"/>
</dbReference>
<sequence length="152" mass="16022">MRIANAIYSVMQLDKFSDYALRILVALAAHAPSKLATSQIAKMYDVSENHLAKIATALAKAGYVVSERGRGGGLTLAKPACDISIGHVLRALKKDEPVAECFASGGSCAILPACGLRTPLQEAQEAFFAVLDGYSLADVSSARGALQDLLRL</sequence>
<dbReference type="GO" id="GO:0003677">
    <property type="term" value="F:DNA binding"/>
    <property type="evidence" value="ECO:0007669"/>
    <property type="project" value="UniProtKB-KW"/>
</dbReference>
<dbReference type="Pfam" id="PF02082">
    <property type="entry name" value="Rrf2"/>
    <property type="match status" value="1"/>
</dbReference>
<dbReference type="GO" id="GO:0003700">
    <property type="term" value="F:DNA-binding transcription factor activity"/>
    <property type="evidence" value="ECO:0007669"/>
    <property type="project" value="TreeGrafter"/>
</dbReference>
<dbReference type="Proteomes" id="UP000184514">
    <property type="component" value="Unassembled WGS sequence"/>
</dbReference>
<organism evidence="2 3">
    <name type="scientific">Planktotalea frisia</name>
    <dbReference type="NCBI Taxonomy" id="696762"/>
    <lineage>
        <taxon>Bacteria</taxon>
        <taxon>Pseudomonadati</taxon>
        <taxon>Pseudomonadota</taxon>
        <taxon>Alphaproteobacteria</taxon>
        <taxon>Rhodobacterales</taxon>
        <taxon>Paracoccaceae</taxon>
        <taxon>Planktotalea</taxon>
    </lineage>
</organism>
<protein>
    <submittedName>
        <fullName evidence="2">HTH-type transcriptional repressor NsrR</fullName>
    </submittedName>
</protein>
<dbReference type="InterPro" id="IPR036390">
    <property type="entry name" value="WH_DNA-bd_sf"/>
</dbReference>
<proteinExistence type="predicted"/>
<reference evidence="2 3" key="1">
    <citation type="submission" date="2016-10" db="EMBL/GenBank/DDBJ databases">
        <title>Genome sequence of Planktotalea frisia SH6-1.</title>
        <authorList>
            <person name="Poehlein A."/>
            <person name="Bakenhus I."/>
            <person name="Voget S."/>
            <person name="Brinkhoff T."/>
            <person name="Simon M."/>
        </authorList>
    </citation>
    <scope>NUCLEOTIDE SEQUENCE [LARGE SCALE GENOMIC DNA]</scope>
    <source>
        <strain evidence="2 3">SH6-1</strain>
    </source>
</reference>
<dbReference type="PANTHER" id="PTHR33221:SF4">
    <property type="entry name" value="HTH-TYPE TRANSCRIPTIONAL REPRESSOR NSRR"/>
    <property type="match status" value="1"/>
</dbReference>
<keyword evidence="1" id="KW-0238">DNA-binding</keyword>
<dbReference type="EMBL" id="MLCB01000005">
    <property type="protein sequence ID" value="OJI95690.1"/>
    <property type="molecule type" value="Genomic_DNA"/>
</dbReference>
<dbReference type="STRING" id="696762.PFRI_00540"/>
<dbReference type="NCBIfam" id="TIGR00738">
    <property type="entry name" value="rrf2_super"/>
    <property type="match status" value="1"/>
</dbReference>
<dbReference type="InterPro" id="IPR036388">
    <property type="entry name" value="WH-like_DNA-bd_sf"/>
</dbReference>
<dbReference type="PANTHER" id="PTHR33221">
    <property type="entry name" value="WINGED HELIX-TURN-HELIX TRANSCRIPTIONAL REGULATOR, RRF2 FAMILY"/>
    <property type="match status" value="1"/>
</dbReference>